<feature type="region of interest" description="Disordered" evidence="1">
    <location>
        <begin position="1"/>
        <end position="336"/>
    </location>
</feature>
<feature type="compositionally biased region" description="Basic and acidic residues" evidence="1">
    <location>
        <begin position="46"/>
        <end position="56"/>
    </location>
</feature>
<feature type="compositionally biased region" description="Basic and acidic residues" evidence="1">
    <location>
        <begin position="90"/>
        <end position="125"/>
    </location>
</feature>
<feature type="compositionally biased region" description="Low complexity" evidence="1">
    <location>
        <begin position="157"/>
        <end position="170"/>
    </location>
</feature>
<protein>
    <submittedName>
        <fullName evidence="2">Cystathionine beta-synthase</fullName>
        <ecNumber evidence="2">4.2.1.22</ecNumber>
    </submittedName>
</protein>
<evidence type="ECO:0000256" key="1">
    <source>
        <dbReference type="SAM" id="MobiDB-lite"/>
    </source>
</evidence>
<dbReference type="EMBL" id="CADCTG010000278">
    <property type="protein sequence ID" value="CAA9279513.1"/>
    <property type="molecule type" value="Genomic_DNA"/>
</dbReference>
<feature type="compositionally biased region" description="Basic and acidic residues" evidence="1">
    <location>
        <begin position="231"/>
        <end position="243"/>
    </location>
</feature>
<feature type="compositionally biased region" description="Basic residues" evidence="1">
    <location>
        <begin position="190"/>
        <end position="204"/>
    </location>
</feature>
<organism evidence="2">
    <name type="scientific">uncultured Acetobacteraceae bacterium</name>
    <dbReference type="NCBI Taxonomy" id="169975"/>
    <lineage>
        <taxon>Bacteria</taxon>
        <taxon>Pseudomonadati</taxon>
        <taxon>Pseudomonadota</taxon>
        <taxon>Alphaproteobacteria</taxon>
        <taxon>Acetobacterales</taxon>
        <taxon>Acetobacteraceae</taxon>
        <taxon>environmental samples</taxon>
    </lineage>
</organism>
<keyword evidence="2" id="KW-0456">Lyase</keyword>
<dbReference type="AlphaFoldDB" id="A0A6J4JHX6"/>
<sequence>EGRIAFSPDAPGRRWIRRRRRQDAADPPAPRVRGDGLRDSGQGGVHEPRRFGEGPRRARHHRGRRAARRPHPRPARHGGGGHGRQHRHRPDPGGERARLPLDHRGAGNPEPREDRLPPHDRRRPAADPCEALPRPRALRAFLPPHRRGDGGGRRAGDLGQPVRQPGQRPGARGGDGAGDLGRDRWPGGRFHLRLRHRRDARRRGAVPEGAEAGRPHRARRPDGQRALFLDQDGRGEGRGQLDHRGHRAGLERAGQPGGGSRRDRRRGAGGGPGGAGAGVRFAAARGAFGRRLGRHQRGGGGPGRARDGTRPYGGDDSLRRRGALPKQAVQPGIFAGARPAGAFLVGGV</sequence>
<feature type="compositionally biased region" description="Basic and acidic residues" evidence="1">
    <location>
        <begin position="146"/>
        <end position="156"/>
    </location>
</feature>
<dbReference type="EC" id="4.2.1.22" evidence="2"/>
<accession>A0A6J4JHX6</accession>
<feature type="non-terminal residue" evidence="2">
    <location>
        <position position="348"/>
    </location>
</feature>
<feature type="compositionally biased region" description="Basic residues" evidence="1">
    <location>
        <begin position="57"/>
        <end position="76"/>
    </location>
</feature>
<gene>
    <name evidence="2" type="ORF">AVDCRST_MAG08-3692</name>
</gene>
<name>A0A6J4JHX6_9PROT</name>
<feature type="non-terminal residue" evidence="2">
    <location>
        <position position="1"/>
    </location>
</feature>
<proteinExistence type="predicted"/>
<dbReference type="GO" id="GO:0004122">
    <property type="term" value="F:cystathionine beta-synthase activity"/>
    <property type="evidence" value="ECO:0007669"/>
    <property type="project" value="UniProtKB-EC"/>
</dbReference>
<reference evidence="2" key="1">
    <citation type="submission" date="2020-02" db="EMBL/GenBank/DDBJ databases">
        <authorList>
            <person name="Meier V. D."/>
        </authorList>
    </citation>
    <scope>NUCLEOTIDE SEQUENCE</scope>
    <source>
        <strain evidence="2">AVDCRST_MAG08</strain>
    </source>
</reference>
<evidence type="ECO:0000313" key="2">
    <source>
        <dbReference type="EMBL" id="CAA9279513.1"/>
    </source>
</evidence>
<feature type="compositionally biased region" description="Low complexity" evidence="1">
    <location>
        <begin position="126"/>
        <end position="143"/>
    </location>
</feature>
<feature type="compositionally biased region" description="Low complexity" evidence="1">
    <location>
        <begin position="278"/>
        <end position="290"/>
    </location>
</feature>
<feature type="compositionally biased region" description="Gly residues" evidence="1">
    <location>
        <begin position="268"/>
        <end position="277"/>
    </location>
</feature>